<dbReference type="Proteomes" id="UP000631114">
    <property type="component" value="Unassembled WGS sequence"/>
</dbReference>
<evidence type="ECO:0000256" key="2">
    <source>
        <dbReference type="ARBA" id="ARBA00022670"/>
    </source>
</evidence>
<dbReference type="PROSITE" id="PS51767">
    <property type="entry name" value="PEPTIDASE_A1"/>
    <property type="match status" value="1"/>
</dbReference>
<keyword evidence="6" id="KW-1185">Reference proteome</keyword>
<protein>
    <recommendedName>
        <fullName evidence="4">Peptidase A1 domain-containing protein</fullName>
    </recommendedName>
</protein>
<reference evidence="5 6" key="1">
    <citation type="submission" date="2020-10" db="EMBL/GenBank/DDBJ databases">
        <title>The Coptis chinensis genome and diversification of protoberbering-type alkaloids.</title>
        <authorList>
            <person name="Wang B."/>
            <person name="Shu S."/>
            <person name="Song C."/>
            <person name="Liu Y."/>
        </authorList>
    </citation>
    <scope>NUCLEOTIDE SEQUENCE [LARGE SCALE GENOMIC DNA]</scope>
    <source>
        <strain evidence="5">HL-2020</strain>
        <tissue evidence="5">Leaf</tissue>
    </source>
</reference>
<dbReference type="InterPro" id="IPR033121">
    <property type="entry name" value="PEPTIDASE_A1"/>
</dbReference>
<proteinExistence type="inferred from homology"/>
<sequence length="100" mass="10933">MDITIDTGSDVTWIQCAPCVNCYRQTDPIFDPAMSHTFEPLACDSQQCNQLQDEKFGCTSTNTCVYKVRYGDGSFTKGDLLKETLSFGVSNIAIGCGLDS</sequence>
<comment type="similarity">
    <text evidence="1">Belongs to the peptidase A1 family.</text>
</comment>
<dbReference type="AlphaFoldDB" id="A0A835M1Q9"/>
<dbReference type="GO" id="GO:0006508">
    <property type="term" value="P:proteolysis"/>
    <property type="evidence" value="ECO:0007669"/>
    <property type="project" value="UniProtKB-KW"/>
</dbReference>
<dbReference type="PANTHER" id="PTHR47967:SF60">
    <property type="entry name" value="PROTEIN ASPARTIC PROTEASE IN GUARD CELL 1-LIKE"/>
    <property type="match status" value="1"/>
</dbReference>
<keyword evidence="2" id="KW-0645">Protease</keyword>
<name>A0A835M1Q9_9MAGN</name>
<dbReference type="InterPro" id="IPR021109">
    <property type="entry name" value="Peptidase_aspartic_dom_sf"/>
</dbReference>
<dbReference type="PANTHER" id="PTHR47967">
    <property type="entry name" value="OS07G0603500 PROTEIN-RELATED"/>
    <property type="match status" value="1"/>
</dbReference>
<evidence type="ECO:0000313" key="6">
    <source>
        <dbReference type="Proteomes" id="UP000631114"/>
    </source>
</evidence>
<dbReference type="Pfam" id="PF14543">
    <property type="entry name" value="TAXi_N"/>
    <property type="match status" value="1"/>
</dbReference>
<feature type="domain" description="Peptidase A1" evidence="4">
    <location>
        <begin position="1"/>
        <end position="100"/>
    </location>
</feature>
<accession>A0A835M1Q9</accession>
<evidence type="ECO:0000256" key="3">
    <source>
        <dbReference type="ARBA" id="ARBA00022801"/>
    </source>
</evidence>
<evidence type="ECO:0000259" key="4">
    <source>
        <dbReference type="PROSITE" id="PS51767"/>
    </source>
</evidence>
<dbReference type="OrthoDB" id="2747330at2759"/>
<keyword evidence="3" id="KW-0378">Hydrolase</keyword>
<evidence type="ECO:0000256" key="1">
    <source>
        <dbReference type="ARBA" id="ARBA00007447"/>
    </source>
</evidence>
<dbReference type="GO" id="GO:0008233">
    <property type="term" value="F:peptidase activity"/>
    <property type="evidence" value="ECO:0007669"/>
    <property type="project" value="UniProtKB-KW"/>
</dbReference>
<dbReference type="Gene3D" id="2.40.70.10">
    <property type="entry name" value="Acid Proteases"/>
    <property type="match status" value="1"/>
</dbReference>
<organism evidence="5 6">
    <name type="scientific">Coptis chinensis</name>
    <dbReference type="NCBI Taxonomy" id="261450"/>
    <lineage>
        <taxon>Eukaryota</taxon>
        <taxon>Viridiplantae</taxon>
        <taxon>Streptophyta</taxon>
        <taxon>Embryophyta</taxon>
        <taxon>Tracheophyta</taxon>
        <taxon>Spermatophyta</taxon>
        <taxon>Magnoliopsida</taxon>
        <taxon>Ranunculales</taxon>
        <taxon>Ranunculaceae</taxon>
        <taxon>Coptidoideae</taxon>
        <taxon>Coptis</taxon>
    </lineage>
</organism>
<dbReference type="SUPFAM" id="SSF50630">
    <property type="entry name" value="Acid proteases"/>
    <property type="match status" value="1"/>
</dbReference>
<gene>
    <name evidence="5" type="ORF">IFM89_036888</name>
</gene>
<evidence type="ECO:0000313" key="5">
    <source>
        <dbReference type="EMBL" id="KAF9607526.1"/>
    </source>
</evidence>
<dbReference type="InterPro" id="IPR051708">
    <property type="entry name" value="Plant_Aspart_Prot_A1"/>
</dbReference>
<dbReference type="InterPro" id="IPR032861">
    <property type="entry name" value="TAXi_N"/>
</dbReference>
<dbReference type="EMBL" id="JADFTS010000005">
    <property type="protein sequence ID" value="KAF9607526.1"/>
    <property type="molecule type" value="Genomic_DNA"/>
</dbReference>
<comment type="caution">
    <text evidence="5">The sequence shown here is derived from an EMBL/GenBank/DDBJ whole genome shotgun (WGS) entry which is preliminary data.</text>
</comment>